<dbReference type="Gene3D" id="2.40.33.10">
    <property type="entry name" value="PK beta-barrel domain-like"/>
    <property type="match status" value="2"/>
</dbReference>
<evidence type="ECO:0000256" key="1">
    <source>
        <dbReference type="ARBA" id="ARBA00001946"/>
    </source>
</evidence>
<evidence type="ECO:0000256" key="15">
    <source>
        <dbReference type="ARBA" id="ARBA00023211"/>
    </source>
</evidence>
<dbReference type="SUPFAM" id="SSF52935">
    <property type="entry name" value="PK C-terminal domain-like"/>
    <property type="match status" value="2"/>
</dbReference>
<keyword evidence="11" id="KW-0067">ATP-binding</keyword>
<dbReference type="GO" id="GO:0030955">
    <property type="term" value="F:potassium ion binding"/>
    <property type="evidence" value="ECO:0007669"/>
    <property type="project" value="InterPro"/>
</dbReference>
<dbReference type="FunFam" id="2.40.33.10:FF:000001">
    <property type="entry name" value="Pyruvate kinase"/>
    <property type="match status" value="2"/>
</dbReference>
<keyword evidence="10" id="KW-0378">Hydrolase</keyword>
<comment type="caution">
    <text evidence="21">The sequence shown here is derived from an EMBL/GenBank/DDBJ whole genome shotgun (WGS) entry which is preliminary data.</text>
</comment>
<comment type="cofactor">
    <cofactor evidence="1">
        <name>Mg(2+)</name>
        <dbReference type="ChEBI" id="CHEBI:18420"/>
    </cofactor>
</comment>
<evidence type="ECO:0000256" key="9">
    <source>
        <dbReference type="ARBA" id="ARBA00022777"/>
    </source>
</evidence>
<dbReference type="InterPro" id="IPR015806">
    <property type="entry name" value="Pyrv_Knase_insert_dom_sf"/>
</dbReference>
<evidence type="ECO:0000259" key="19">
    <source>
        <dbReference type="Pfam" id="PF01931"/>
    </source>
</evidence>
<keyword evidence="12 17" id="KW-0460">Magnesium</keyword>
<dbReference type="InterPro" id="IPR018209">
    <property type="entry name" value="Pyrv_Knase_AS"/>
</dbReference>
<keyword evidence="9 17" id="KW-0418">Kinase</keyword>
<dbReference type="PROSITE" id="PS00110">
    <property type="entry name" value="PYRUVATE_KINASE"/>
    <property type="match status" value="2"/>
</dbReference>
<dbReference type="FunFam" id="3.90.950.10:FF:000002">
    <property type="entry name" value="Inosine/xanthosine triphosphatase"/>
    <property type="match status" value="1"/>
</dbReference>
<dbReference type="Pfam" id="PF01931">
    <property type="entry name" value="NTPase_I-T"/>
    <property type="match status" value="1"/>
</dbReference>
<evidence type="ECO:0000256" key="17">
    <source>
        <dbReference type="RuleBase" id="RU000504"/>
    </source>
</evidence>
<dbReference type="InterPro" id="IPR015793">
    <property type="entry name" value="Pyrv_Knase_brl"/>
</dbReference>
<feature type="domain" description="Pyruvate kinase C-terminal" evidence="20">
    <location>
        <begin position="933"/>
        <end position="1014"/>
    </location>
</feature>
<evidence type="ECO:0000256" key="13">
    <source>
        <dbReference type="ARBA" id="ARBA00023080"/>
    </source>
</evidence>
<evidence type="ECO:0000256" key="2">
    <source>
        <dbReference type="ARBA" id="ARBA00001958"/>
    </source>
</evidence>
<dbReference type="NCBIfam" id="NF004978">
    <property type="entry name" value="PRK06354.1"/>
    <property type="match status" value="2"/>
</dbReference>
<evidence type="ECO:0000256" key="12">
    <source>
        <dbReference type="ARBA" id="ARBA00022842"/>
    </source>
</evidence>
<dbReference type="FunFam" id="3.20.20.60:FF:000025">
    <property type="entry name" value="Pyruvate kinase"/>
    <property type="match status" value="2"/>
</dbReference>
<dbReference type="NCBIfam" id="TIGR01064">
    <property type="entry name" value="pyruv_kin"/>
    <property type="match status" value="2"/>
</dbReference>
<dbReference type="GO" id="GO:0016301">
    <property type="term" value="F:kinase activity"/>
    <property type="evidence" value="ECO:0007669"/>
    <property type="project" value="UniProtKB-KW"/>
</dbReference>
<evidence type="ECO:0000256" key="6">
    <source>
        <dbReference type="ARBA" id="ARBA00022679"/>
    </source>
</evidence>
<dbReference type="Pfam" id="PF02887">
    <property type="entry name" value="PK_C"/>
    <property type="match status" value="2"/>
</dbReference>
<dbReference type="GO" id="GO:0004743">
    <property type="term" value="F:pyruvate kinase activity"/>
    <property type="evidence" value="ECO:0007669"/>
    <property type="project" value="UniProtKB-EC"/>
</dbReference>
<feature type="domain" description="Non-canonical purine NTP phosphatase/PRRC1" evidence="19">
    <location>
        <begin position="11"/>
        <end position="178"/>
    </location>
</feature>
<sequence length="1546" mass="168588">MSKEVVRVLVASTNPVKIEAARVGIEPFIKGRELVVLGEATDSGVADQPYGDAETLRGARNRLAALCRGTKQADFYVAFEGGVFKTEDGRLHVAAWVCVSMHGDDYVSEARTATFQVPPAVQKLMEVEGLELGHADDKIFGRVESGRSEGTVGILTAGRLCRDRYYAHAMELAMIPFINANLYSLPCRLLLDICLLVAVFLRVKGAQMVFREDRTRDLPPQFYIMSAVHKGKKAVQANGQLRFSAKHMVTGALVDACVDPRWDFTVAAVLARLAAAREKDGPESPKLASIYMAMLLLVPPSSRSALSCEAVQRELSKEWYHNNIRECIKTSATKLISAWKLGPVPSNTTNDKSLRTTPAAARLVIGVPDLLWLSDAAEQYLYDEYGADTGDYRMNLKKIVDPLKHLAENPESVYPITREKIINVAGDRSDARTREFLQEVGSSVDTRKREREHEETIKEAKQLRAALDARYNHIGGEHDVCPSCGATGRIRFRFLEGYGQSDCRKNEVWGASTEMHATGPRKEANMSTHGYTGRFIKDHCVYGQASIVLSDDMAALSKWSSNATDTFSRKTKIICTMGPSCWDVDTLVKMIDQGMNVARLNFSHGDFEAHGATVQRIREALKQRPGKHVAILLDTKGPEIRTGFFKEEGGKVKLEAGQELVLTTDYDFKGDSTKIACSYAKLPQSVKPGSTILMADGTVSLEVIECLEDSVRTRVMNNATIGERKNMNLPGVRVDLPCISEKDKNDILNFGIPQGVNFIAASFVQDGDDVRGLRKLLGPRGRHIKIISKIENESGMKHFDDILAASDGIMIARGDLGMEIPPEKVFLAQKMMTGRCNLMGKPVITATQMLESMVTNPRPTRAEASDVANAVLDGTDVVMLSGESAGGAFPVQAVSIMRRICEEAESSIDYDTLFQRIRETVMNQNDGGLAIPEAVCSSAVKACIECNATLIVALTETGATAKLLSKYRPSPPILALSASESTIKHLQLYRGIVALQVPSFQGLSKMAGAAVAAASAVIDTPVADHGFTGRYIEGSRALGQADLAVADDLAELSVWNENCYSPDSLTRKTKLICTMGPSCWDVDTLVKMIDQGMNVARFNFSHGDFDTHSRTLRNLRDALRERPNRDVSILLDTKGPEIRSGFFAAGGKVELEAGQDLILTTDYSFKGDAHKIACTYEKLPQSVKPGSIILMADGTVNLQVVECYEDSVKTRVLNHAIIGERKNMNLPGVRVDLPCIGEKEANDILNWGLPNGINFIAVSFVQHGDDIRGLRKILGSRGRNVQIISKIESTEGLRNFDDILEASDAIMIARGDLGMEMPPEKVFLAQKMMTARCNLAGKPVITATQMLESMIENPRPTRAEVSDVANAVLDGTDAVMLSGETAGGKFPVSSVHIQRSICEVAEHSIDYDGLYSRIRQAVMNAHPEGLCTSEAVCVSAVKTAVECDASIIVALTETGNTARLLAKYRPSQQILALSAFESTVKHLALSRGVMALQVPSFQGSDHILHNALAHAKQMGMCRVGDKVVAVHGMQESTPGASNQIKVLVVE</sequence>
<name>A0A7J6M2U6_PEROL</name>
<proteinExistence type="inferred from homology"/>
<evidence type="ECO:0000256" key="10">
    <source>
        <dbReference type="ARBA" id="ARBA00022801"/>
    </source>
</evidence>
<evidence type="ECO:0000313" key="21">
    <source>
        <dbReference type="EMBL" id="KAF4665878.1"/>
    </source>
</evidence>
<dbReference type="SUPFAM" id="SSF50800">
    <property type="entry name" value="PK beta-barrel domain-like"/>
    <property type="match status" value="2"/>
</dbReference>
<dbReference type="GO" id="GO:0000287">
    <property type="term" value="F:magnesium ion binding"/>
    <property type="evidence" value="ECO:0007669"/>
    <property type="project" value="InterPro"/>
</dbReference>
<dbReference type="SUPFAM" id="SSF51621">
    <property type="entry name" value="Phosphoenolpyruvate/pyruvate domain"/>
    <property type="match status" value="2"/>
</dbReference>
<evidence type="ECO:0000256" key="8">
    <source>
        <dbReference type="ARBA" id="ARBA00022741"/>
    </source>
</evidence>
<dbReference type="GO" id="GO:0016787">
    <property type="term" value="F:hydrolase activity"/>
    <property type="evidence" value="ECO:0007669"/>
    <property type="project" value="UniProtKB-KW"/>
</dbReference>
<keyword evidence="16" id="KW-0670">Pyruvate</keyword>
<organism evidence="21 22">
    <name type="scientific">Perkinsus olseni</name>
    <name type="common">Perkinsus atlanticus</name>
    <dbReference type="NCBI Taxonomy" id="32597"/>
    <lineage>
        <taxon>Eukaryota</taxon>
        <taxon>Sar</taxon>
        <taxon>Alveolata</taxon>
        <taxon>Perkinsozoa</taxon>
        <taxon>Perkinsea</taxon>
        <taxon>Perkinsida</taxon>
        <taxon>Perkinsidae</taxon>
        <taxon>Perkinsus</taxon>
    </lineage>
</organism>
<feature type="domain" description="Pyruvate kinase barrel" evidence="18">
    <location>
        <begin position="1067"/>
        <end position="1391"/>
    </location>
</feature>
<dbReference type="NCBIfam" id="NF004491">
    <property type="entry name" value="PRK05826.1"/>
    <property type="match status" value="2"/>
</dbReference>
<comment type="pathway">
    <text evidence="3 17">Carbohydrate degradation; glycolysis; pyruvate from D-glyceraldehyde 3-phosphate: step 5/5.</text>
</comment>
<dbReference type="InterPro" id="IPR015795">
    <property type="entry name" value="Pyrv_Knase_C"/>
</dbReference>
<dbReference type="InterPro" id="IPR029001">
    <property type="entry name" value="ITPase-like_fam"/>
</dbReference>
<comment type="catalytic activity">
    <reaction evidence="17">
        <text>pyruvate + ATP = phosphoenolpyruvate + ADP + H(+)</text>
        <dbReference type="Rhea" id="RHEA:18157"/>
        <dbReference type="ChEBI" id="CHEBI:15361"/>
        <dbReference type="ChEBI" id="CHEBI:15378"/>
        <dbReference type="ChEBI" id="CHEBI:30616"/>
        <dbReference type="ChEBI" id="CHEBI:58702"/>
        <dbReference type="ChEBI" id="CHEBI:456216"/>
        <dbReference type="EC" id="2.7.1.40"/>
    </reaction>
</comment>
<dbReference type="Gene3D" id="3.90.950.10">
    <property type="match status" value="1"/>
</dbReference>
<accession>A0A7J6M2U6</accession>
<dbReference type="Gene3D" id="3.20.20.60">
    <property type="entry name" value="Phosphoenolpyruvate-binding domains"/>
    <property type="match status" value="2"/>
</dbReference>
<reference evidence="21 22" key="1">
    <citation type="submission" date="2020-04" db="EMBL/GenBank/DDBJ databases">
        <title>Perkinsus olseni comparative genomics.</title>
        <authorList>
            <person name="Bogema D.R."/>
        </authorList>
    </citation>
    <scope>NUCLEOTIDE SEQUENCE [LARGE SCALE GENOMIC DNA]</scope>
    <source>
        <strain evidence="21">ATCC PRA-31</strain>
    </source>
</reference>
<dbReference type="EC" id="2.7.1.40" evidence="5 17"/>
<evidence type="ECO:0000256" key="11">
    <source>
        <dbReference type="ARBA" id="ARBA00022840"/>
    </source>
</evidence>
<evidence type="ECO:0000256" key="4">
    <source>
        <dbReference type="ARBA" id="ARBA00008663"/>
    </source>
</evidence>
<keyword evidence="13" id="KW-0546">Nucleotide metabolism</keyword>
<keyword evidence="8" id="KW-0547">Nucleotide-binding</keyword>
<evidence type="ECO:0000313" key="22">
    <source>
        <dbReference type="Proteomes" id="UP000572268"/>
    </source>
</evidence>
<dbReference type="InterPro" id="IPR026533">
    <property type="entry name" value="NTPase/PRRC1"/>
</dbReference>
<comment type="cofactor">
    <cofactor evidence="2">
        <name>K(+)</name>
        <dbReference type="ChEBI" id="CHEBI:29103"/>
    </cofactor>
</comment>
<dbReference type="InterPro" id="IPR001697">
    <property type="entry name" value="Pyr_Knase"/>
</dbReference>
<dbReference type="Proteomes" id="UP000572268">
    <property type="component" value="Unassembled WGS sequence"/>
</dbReference>
<dbReference type="InterPro" id="IPR015813">
    <property type="entry name" value="Pyrv/PenolPyrv_kinase-like_dom"/>
</dbReference>
<keyword evidence="14 17" id="KW-0324">Glycolysis</keyword>
<evidence type="ECO:0000256" key="5">
    <source>
        <dbReference type="ARBA" id="ARBA00012142"/>
    </source>
</evidence>
<evidence type="ECO:0000256" key="14">
    <source>
        <dbReference type="ARBA" id="ARBA00023152"/>
    </source>
</evidence>
<keyword evidence="6 17" id="KW-0808">Transferase</keyword>
<dbReference type="InterPro" id="IPR011037">
    <property type="entry name" value="Pyrv_Knase-like_insert_dom_sf"/>
</dbReference>
<dbReference type="SUPFAM" id="SSF52972">
    <property type="entry name" value="ITPase-like"/>
    <property type="match status" value="1"/>
</dbReference>
<dbReference type="EMBL" id="JABANN010000220">
    <property type="protein sequence ID" value="KAF4665878.1"/>
    <property type="molecule type" value="Genomic_DNA"/>
</dbReference>
<dbReference type="GO" id="GO:0005524">
    <property type="term" value="F:ATP binding"/>
    <property type="evidence" value="ECO:0007669"/>
    <property type="project" value="UniProtKB-KW"/>
</dbReference>
<protein>
    <recommendedName>
        <fullName evidence="5 17">Pyruvate kinase</fullName>
        <ecNumber evidence="5 17">2.7.1.40</ecNumber>
    </recommendedName>
</protein>
<feature type="domain" description="Pyruvate kinase barrel" evidence="18">
    <location>
        <begin position="569"/>
        <end position="894"/>
    </location>
</feature>
<dbReference type="Pfam" id="PF00224">
    <property type="entry name" value="PK"/>
    <property type="match status" value="2"/>
</dbReference>
<dbReference type="Gene3D" id="3.40.1380.20">
    <property type="entry name" value="Pyruvate kinase, C-terminal domain"/>
    <property type="match status" value="2"/>
</dbReference>
<dbReference type="PRINTS" id="PR01050">
    <property type="entry name" value="PYRUVTKNASE"/>
</dbReference>
<evidence type="ECO:0000256" key="3">
    <source>
        <dbReference type="ARBA" id="ARBA00004997"/>
    </source>
</evidence>
<comment type="similarity">
    <text evidence="4 17">Belongs to the pyruvate kinase family.</text>
</comment>
<gene>
    <name evidence="21" type="ORF">FOL46_003425</name>
</gene>
<dbReference type="InterPro" id="IPR040442">
    <property type="entry name" value="Pyrv_kinase-like_dom_sf"/>
</dbReference>
<dbReference type="PANTHER" id="PTHR11817">
    <property type="entry name" value="PYRUVATE KINASE"/>
    <property type="match status" value="1"/>
</dbReference>
<dbReference type="UniPathway" id="UPA00109">
    <property type="reaction ID" value="UER00188"/>
</dbReference>
<feature type="domain" description="Pyruvate kinase C-terminal" evidence="20">
    <location>
        <begin position="1430"/>
        <end position="1543"/>
    </location>
</feature>
<dbReference type="InterPro" id="IPR036918">
    <property type="entry name" value="Pyrv_Knase_C_sf"/>
</dbReference>
<evidence type="ECO:0000256" key="7">
    <source>
        <dbReference type="ARBA" id="ARBA00022723"/>
    </source>
</evidence>
<evidence type="ECO:0000256" key="16">
    <source>
        <dbReference type="ARBA" id="ARBA00023317"/>
    </source>
</evidence>
<keyword evidence="15" id="KW-0464">Manganese</keyword>
<keyword evidence="7" id="KW-0479">Metal-binding</keyword>
<evidence type="ECO:0000259" key="20">
    <source>
        <dbReference type="Pfam" id="PF02887"/>
    </source>
</evidence>
<evidence type="ECO:0000259" key="18">
    <source>
        <dbReference type="Pfam" id="PF00224"/>
    </source>
</evidence>